<feature type="domain" description="O-antigen ligase-related" evidence="6">
    <location>
        <begin position="241"/>
        <end position="467"/>
    </location>
</feature>
<name>A0A916K706_9BACL</name>
<feature type="transmembrane region" description="Helical" evidence="5">
    <location>
        <begin position="279"/>
        <end position="303"/>
    </location>
</feature>
<evidence type="ECO:0000259" key="6">
    <source>
        <dbReference type="Pfam" id="PF04932"/>
    </source>
</evidence>
<evidence type="ECO:0000313" key="8">
    <source>
        <dbReference type="Proteomes" id="UP000693672"/>
    </source>
</evidence>
<feature type="transmembrane region" description="Helical" evidence="5">
    <location>
        <begin position="208"/>
        <end position="227"/>
    </location>
</feature>
<dbReference type="PANTHER" id="PTHR37422:SF13">
    <property type="entry name" value="LIPOPOLYSACCHARIDE BIOSYNTHESIS PROTEIN PA4999-RELATED"/>
    <property type="match status" value="1"/>
</dbReference>
<feature type="transmembrane region" description="Helical" evidence="5">
    <location>
        <begin position="548"/>
        <end position="567"/>
    </location>
</feature>
<dbReference type="InterPro" id="IPR007016">
    <property type="entry name" value="O-antigen_ligase-rel_domated"/>
</dbReference>
<accession>A0A916K706</accession>
<feature type="transmembrane region" description="Helical" evidence="5">
    <location>
        <begin position="27"/>
        <end position="45"/>
    </location>
</feature>
<feature type="transmembrane region" description="Helical" evidence="5">
    <location>
        <begin position="355"/>
        <end position="376"/>
    </location>
</feature>
<dbReference type="GO" id="GO:0016020">
    <property type="term" value="C:membrane"/>
    <property type="evidence" value="ECO:0007669"/>
    <property type="project" value="UniProtKB-SubCell"/>
</dbReference>
<evidence type="ECO:0000256" key="3">
    <source>
        <dbReference type="ARBA" id="ARBA00022989"/>
    </source>
</evidence>
<evidence type="ECO:0000256" key="2">
    <source>
        <dbReference type="ARBA" id="ARBA00022692"/>
    </source>
</evidence>
<protein>
    <recommendedName>
        <fullName evidence="6">O-antigen ligase-related domain-containing protein</fullName>
    </recommendedName>
</protein>
<proteinExistence type="predicted"/>
<comment type="subcellular location">
    <subcellularLocation>
        <location evidence="1">Membrane</location>
        <topology evidence="1">Multi-pass membrane protein</topology>
    </subcellularLocation>
</comment>
<dbReference type="Proteomes" id="UP000693672">
    <property type="component" value="Unassembled WGS sequence"/>
</dbReference>
<feature type="transmembrane region" description="Helical" evidence="5">
    <location>
        <begin position="232"/>
        <end position="250"/>
    </location>
</feature>
<dbReference type="AlphaFoldDB" id="A0A916K706"/>
<feature type="transmembrane region" description="Helical" evidence="5">
    <location>
        <begin position="490"/>
        <end position="508"/>
    </location>
</feature>
<organism evidence="7 8">
    <name type="scientific">Paenibacillus solanacearum</name>
    <dbReference type="NCBI Taxonomy" id="2048548"/>
    <lineage>
        <taxon>Bacteria</taxon>
        <taxon>Bacillati</taxon>
        <taxon>Bacillota</taxon>
        <taxon>Bacilli</taxon>
        <taxon>Bacillales</taxon>
        <taxon>Paenibacillaceae</taxon>
        <taxon>Paenibacillus</taxon>
    </lineage>
</organism>
<keyword evidence="8" id="KW-1185">Reference proteome</keyword>
<reference evidence="7" key="1">
    <citation type="submission" date="2021-06" db="EMBL/GenBank/DDBJ databases">
        <authorList>
            <person name="Criscuolo A."/>
        </authorList>
    </citation>
    <scope>NUCLEOTIDE SEQUENCE</scope>
    <source>
        <strain evidence="7">CIP111600</strain>
    </source>
</reference>
<feature type="transmembrane region" description="Helical" evidence="5">
    <location>
        <begin position="65"/>
        <end position="83"/>
    </location>
</feature>
<dbReference type="PANTHER" id="PTHR37422">
    <property type="entry name" value="TEICHURONIC ACID BIOSYNTHESIS PROTEIN TUAE"/>
    <property type="match status" value="1"/>
</dbReference>
<sequence length="830" mass="94028">MKTKKNQTYGYSSGTKKNATLSENNSLLFWLLSSFTILFLIWSPFQKGLFNGNSFDFERPIYSAFVWSSIILLLIAIYGFYYWKMKTTSDMVSVAAWLIPLTYVISLVNAGSHYNAINMIYIQSIYIIFLLLAYYVARNDLGAAILKNGFITSAYIIVLFGVFNWLGNKITTYNWIKWFASGMVEPYYRDAVMIDSNGLRLTSVFQYANSYAAFLIAALLCTLFLVLSSKKWYSVGIHGFMAIPIIISFFLTLSRGGLVILPVVLLLVLPFLKPYRQVLYIIHLIVSFGLSLIILTKITNLGIQLNKDFNVSQYITGWTTLLTVSLINAILAVLIQKFAASWLQKILDRFNKFRFANIAIPVVAIVVGGIGVTVLFSDLGLTKLLPENVRTRIENINFQQHSVLERGTFYIDALKLSADYPVFGAGGGAWSALYEKYQNNPYTSRQAHNFFLQYLVEVGIVGLLVFILILAAILYVYIRNFIKQDDTTRDRRFIFYILAISLLVHSMIDFDLSYVYLGMLVFLSLGVMISSDAIELKGNWKERVIKYRWIYPSILIVLSVICFVAAVKSLSANSLFRAAAAASSSGKGLTEITTPLDKALKNRPLHPDYTNSKIDMLLQLYNQSKDEKYYTEALALLEQLKRQEPHNRPAVDKQIYAYAVKEQLPKALEVAKAEINNFKWDISLYEKSISLAADLGNKARAEKNTQLQNQYWDVAFETYNIVLNKMKTLESLPKEQAQGREFSVTPNIGLGLGQIEFIRGNYPAAENFLRIGINGSLDDPQTAAQTRMIIRYYLATLQKQGKNDQALMDKLAAKDPNEKQQVQNLVNAQF</sequence>
<keyword evidence="2 5" id="KW-0812">Transmembrane</keyword>
<dbReference type="RefSeq" id="WP_218095419.1">
    <property type="nucleotide sequence ID" value="NZ_CAJVAS010000045.1"/>
</dbReference>
<feature type="transmembrane region" description="Helical" evidence="5">
    <location>
        <begin position="95"/>
        <end position="114"/>
    </location>
</feature>
<evidence type="ECO:0000313" key="7">
    <source>
        <dbReference type="EMBL" id="CAG7648886.1"/>
    </source>
</evidence>
<evidence type="ECO:0000256" key="1">
    <source>
        <dbReference type="ARBA" id="ARBA00004141"/>
    </source>
</evidence>
<feature type="transmembrane region" description="Helical" evidence="5">
    <location>
        <begin position="120"/>
        <end position="137"/>
    </location>
</feature>
<evidence type="ECO:0000256" key="4">
    <source>
        <dbReference type="ARBA" id="ARBA00023136"/>
    </source>
</evidence>
<feature type="transmembrane region" description="Helical" evidence="5">
    <location>
        <begin position="149"/>
        <end position="167"/>
    </location>
</feature>
<feature type="transmembrane region" description="Helical" evidence="5">
    <location>
        <begin position="451"/>
        <end position="478"/>
    </location>
</feature>
<dbReference type="EMBL" id="CAJVAS010000045">
    <property type="protein sequence ID" value="CAG7648886.1"/>
    <property type="molecule type" value="Genomic_DNA"/>
</dbReference>
<feature type="transmembrane region" description="Helical" evidence="5">
    <location>
        <begin position="315"/>
        <end position="335"/>
    </location>
</feature>
<gene>
    <name evidence="7" type="ORF">PAESOLCIP111_05717</name>
</gene>
<evidence type="ECO:0000256" key="5">
    <source>
        <dbReference type="SAM" id="Phobius"/>
    </source>
</evidence>
<keyword evidence="3 5" id="KW-1133">Transmembrane helix</keyword>
<comment type="caution">
    <text evidence="7">The sequence shown here is derived from an EMBL/GenBank/DDBJ whole genome shotgun (WGS) entry which is preliminary data.</text>
</comment>
<dbReference type="InterPro" id="IPR051533">
    <property type="entry name" value="WaaL-like"/>
</dbReference>
<feature type="transmembrane region" description="Helical" evidence="5">
    <location>
        <begin position="256"/>
        <end position="272"/>
    </location>
</feature>
<feature type="transmembrane region" description="Helical" evidence="5">
    <location>
        <begin position="514"/>
        <end position="536"/>
    </location>
</feature>
<keyword evidence="4 5" id="KW-0472">Membrane</keyword>
<dbReference type="Pfam" id="PF04932">
    <property type="entry name" value="Wzy_C"/>
    <property type="match status" value="1"/>
</dbReference>